<sequence>MAAKRIPTEGPCLLTAREAAWRIAEGALNSSELVAACLERIAAEEERVQAWEFIDRDKAMAEAEERDRRRRRGWPLGPLHGVPVAIKDIIDVKGMPTANGTPIDAGRRPFEDATVIRRLRAAGAVILGKTVTTEFAYYHPGKTRNPHDPGRTPGGSSSGSAAAVAAGMVPLALGSQTNGSVIRPASFCGVIGFKPSFGAVPRTGVLTLAPSLDQVGVFARTIEDAALAELLMGPDGRDADVLESPGPLIGTALSEPLVTPALAFVKTPIWESADASTRDAFGELGEALGEQADEVELPEVFSRGIGWLGSVMAAEMARNLGHYVDRAPDRISEKFCQLIADGRAMRAPDYLAARDMRWVLRDALGPIFDRFDAIVTPAAPGEAPEGLEGTGDPVFNSLWTFCGLPTISLPLMTGPNGLPLGVQLVGQYGQDARLLRTARWLVRTLSGEGDA</sequence>
<feature type="domain" description="Amidase" evidence="2">
    <location>
        <begin position="32"/>
        <end position="435"/>
    </location>
</feature>
<dbReference type="InterPro" id="IPR036928">
    <property type="entry name" value="AS_sf"/>
</dbReference>
<evidence type="ECO:0000313" key="3">
    <source>
        <dbReference type="EMBL" id="GGX89927.1"/>
    </source>
</evidence>
<dbReference type="Proteomes" id="UP000653056">
    <property type="component" value="Unassembled WGS sequence"/>
</dbReference>
<evidence type="ECO:0000256" key="1">
    <source>
        <dbReference type="SAM" id="MobiDB-lite"/>
    </source>
</evidence>
<organism evidence="3 4">
    <name type="scientific">Litchfieldella qijiaojingensis</name>
    <dbReference type="NCBI Taxonomy" id="980347"/>
    <lineage>
        <taxon>Bacteria</taxon>
        <taxon>Pseudomonadati</taxon>
        <taxon>Pseudomonadota</taxon>
        <taxon>Gammaproteobacteria</taxon>
        <taxon>Oceanospirillales</taxon>
        <taxon>Halomonadaceae</taxon>
        <taxon>Litchfieldella</taxon>
    </lineage>
</organism>
<dbReference type="PANTHER" id="PTHR11895">
    <property type="entry name" value="TRANSAMIDASE"/>
    <property type="match status" value="1"/>
</dbReference>
<dbReference type="EMBL" id="BMXS01000006">
    <property type="protein sequence ID" value="GGX89927.1"/>
    <property type="molecule type" value="Genomic_DNA"/>
</dbReference>
<dbReference type="RefSeq" id="WP_189468082.1">
    <property type="nucleotide sequence ID" value="NZ_BMXS01000006.1"/>
</dbReference>
<evidence type="ECO:0000259" key="2">
    <source>
        <dbReference type="Pfam" id="PF01425"/>
    </source>
</evidence>
<dbReference type="SUPFAM" id="SSF75304">
    <property type="entry name" value="Amidase signature (AS) enzymes"/>
    <property type="match status" value="1"/>
</dbReference>
<gene>
    <name evidence="3" type="ORF">GCM10007160_16680</name>
</gene>
<keyword evidence="4" id="KW-1185">Reference proteome</keyword>
<evidence type="ECO:0000313" key="4">
    <source>
        <dbReference type="Proteomes" id="UP000653056"/>
    </source>
</evidence>
<name>A0ABQ2YN35_9GAMM</name>
<feature type="region of interest" description="Disordered" evidence="1">
    <location>
        <begin position="139"/>
        <end position="161"/>
    </location>
</feature>
<dbReference type="Gene3D" id="3.90.1300.10">
    <property type="entry name" value="Amidase signature (AS) domain"/>
    <property type="match status" value="1"/>
</dbReference>
<reference evidence="4" key="1">
    <citation type="journal article" date="2019" name="Int. J. Syst. Evol. Microbiol.">
        <title>The Global Catalogue of Microorganisms (GCM) 10K type strain sequencing project: providing services to taxonomists for standard genome sequencing and annotation.</title>
        <authorList>
            <consortium name="The Broad Institute Genomics Platform"/>
            <consortium name="The Broad Institute Genome Sequencing Center for Infectious Disease"/>
            <person name="Wu L."/>
            <person name="Ma J."/>
        </authorList>
    </citation>
    <scope>NUCLEOTIDE SEQUENCE [LARGE SCALE GENOMIC DNA]</scope>
    <source>
        <strain evidence="4">KCTC 22228</strain>
    </source>
</reference>
<proteinExistence type="predicted"/>
<dbReference type="PANTHER" id="PTHR11895:SF151">
    <property type="entry name" value="GLUTAMYL-TRNA(GLN) AMIDOTRANSFERASE SUBUNIT A"/>
    <property type="match status" value="1"/>
</dbReference>
<dbReference type="InterPro" id="IPR000120">
    <property type="entry name" value="Amidase"/>
</dbReference>
<accession>A0ABQ2YN35</accession>
<comment type="caution">
    <text evidence="3">The sequence shown here is derived from an EMBL/GenBank/DDBJ whole genome shotgun (WGS) entry which is preliminary data.</text>
</comment>
<protein>
    <submittedName>
        <fullName evidence="3">Glutamyl-tRNA amidotransferase subunit A</fullName>
    </submittedName>
</protein>
<dbReference type="Pfam" id="PF01425">
    <property type="entry name" value="Amidase"/>
    <property type="match status" value="1"/>
</dbReference>
<dbReference type="InterPro" id="IPR023631">
    <property type="entry name" value="Amidase_dom"/>
</dbReference>